<sequence>MATKTQTLDIPGVLSRMVLTPKSKTGSVSKLSERLEKIDTDVFFGFENVDSQLKDLQTATEREFITIEMAKRGFPELDYSFLAWRKKVSKLPAFMVLGLETNEFSVSVEAMRSDIVDLNDIDYEFEPDLPKVIMDQFLDSILYLGKLSANKYDDGEIAITAQFNGVMPAEVRKKTMKVLEDEIFDNIFIICEAPAWNINKTGRTDKKDPLVVGWVDETDQMFLIASFDPTSLEDYVLTQFKK</sequence>
<name>A0A0G1N0X4_9BACT</name>
<dbReference type="EMBL" id="LCJW01000004">
    <property type="protein sequence ID" value="KKT86697.1"/>
    <property type="molecule type" value="Genomic_DNA"/>
</dbReference>
<reference evidence="1 2" key="1">
    <citation type="journal article" date="2015" name="Nature">
        <title>rRNA introns, odd ribosomes, and small enigmatic genomes across a large radiation of phyla.</title>
        <authorList>
            <person name="Brown C.T."/>
            <person name="Hug L.A."/>
            <person name="Thomas B.C."/>
            <person name="Sharon I."/>
            <person name="Castelle C.J."/>
            <person name="Singh A."/>
            <person name="Wilkins M.J."/>
            <person name="Williams K.H."/>
            <person name="Banfield J.F."/>
        </authorList>
    </citation>
    <scope>NUCLEOTIDE SEQUENCE [LARGE SCALE GENOMIC DNA]</scope>
</reference>
<accession>A0A0G1N0X4</accession>
<protein>
    <submittedName>
        <fullName evidence="1">Uncharacterized protein</fullName>
    </submittedName>
</protein>
<proteinExistence type="predicted"/>
<evidence type="ECO:0000313" key="2">
    <source>
        <dbReference type="Proteomes" id="UP000034797"/>
    </source>
</evidence>
<organism evidence="1 2">
    <name type="scientific">Candidatus Collierbacteria bacterium GW2011_GWA2_44_99</name>
    <dbReference type="NCBI Taxonomy" id="1618380"/>
    <lineage>
        <taxon>Bacteria</taxon>
        <taxon>Candidatus Collieribacteriota</taxon>
    </lineage>
</organism>
<dbReference type="AlphaFoldDB" id="A0A0G1N0X4"/>
<gene>
    <name evidence="1" type="ORF">UW84_C0004G0012</name>
</gene>
<evidence type="ECO:0000313" key="1">
    <source>
        <dbReference type="EMBL" id="KKT86697.1"/>
    </source>
</evidence>
<dbReference type="Proteomes" id="UP000034797">
    <property type="component" value="Unassembled WGS sequence"/>
</dbReference>
<comment type="caution">
    <text evidence="1">The sequence shown here is derived from an EMBL/GenBank/DDBJ whole genome shotgun (WGS) entry which is preliminary data.</text>
</comment>